<feature type="region of interest" description="Disordered" evidence="1">
    <location>
        <begin position="115"/>
        <end position="170"/>
    </location>
</feature>
<sequence length="170" mass="18084">MEREGNGMGHWAEDSKEPVLGHRGRLNSPAIWCSEDTASSGGKSQWQRECGSPPKAVSRSGPCFKSGTEALGTCISELLLFALCGFIQTITSVVIFISYFCILLTVLSIKSSDHTASAPPHAEAQSPQGTAFAQRTTFGNVQSDKAQGSPDIPPARTARARTAHGDLRGH</sequence>
<keyword evidence="4" id="KW-1185">Reference proteome</keyword>
<dbReference type="Proteomes" id="UP000242450">
    <property type="component" value="Chromosome 15"/>
</dbReference>
<evidence type="ECO:0000256" key="1">
    <source>
        <dbReference type="SAM" id="MobiDB-lite"/>
    </source>
</evidence>
<keyword evidence="2" id="KW-0472">Membrane</keyword>
<evidence type="ECO:0000313" key="3">
    <source>
        <dbReference type="EMBL" id="OWK08106.1"/>
    </source>
</evidence>
<reference evidence="3 4" key="1">
    <citation type="journal article" date="2018" name="Mol. Genet. Genomics">
        <title>The red deer Cervus elaphus genome CerEla1.0: sequencing, annotating, genes, and chromosomes.</title>
        <authorList>
            <person name="Bana N.A."/>
            <person name="Nyiri A."/>
            <person name="Nagy J."/>
            <person name="Frank K."/>
            <person name="Nagy T."/>
            <person name="Steger V."/>
            <person name="Schiller M."/>
            <person name="Lakatos P."/>
            <person name="Sugar L."/>
            <person name="Horn P."/>
            <person name="Barta E."/>
            <person name="Orosz L."/>
        </authorList>
    </citation>
    <scope>NUCLEOTIDE SEQUENCE [LARGE SCALE GENOMIC DNA]</scope>
    <source>
        <strain evidence="3">Hungarian</strain>
    </source>
</reference>
<accession>A0A212CPY4</accession>
<evidence type="ECO:0000313" key="4">
    <source>
        <dbReference type="Proteomes" id="UP000242450"/>
    </source>
</evidence>
<feature type="transmembrane region" description="Helical" evidence="2">
    <location>
        <begin position="78"/>
        <end position="107"/>
    </location>
</feature>
<keyword evidence="2" id="KW-1133">Transmembrane helix</keyword>
<protein>
    <submittedName>
        <fullName evidence="3">Uncharacterized protein</fullName>
    </submittedName>
</protein>
<gene>
    <name evidence="3" type="ORF">Celaphus_00008111</name>
</gene>
<dbReference type="EMBL" id="MKHE01000015">
    <property type="protein sequence ID" value="OWK08106.1"/>
    <property type="molecule type" value="Genomic_DNA"/>
</dbReference>
<keyword evidence="2" id="KW-0812">Transmembrane</keyword>
<feature type="compositionally biased region" description="Polar residues" evidence="1">
    <location>
        <begin position="125"/>
        <end position="146"/>
    </location>
</feature>
<name>A0A212CPY4_CEREH</name>
<dbReference type="AlphaFoldDB" id="A0A212CPY4"/>
<comment type="caution">
    <text evidence="3">The sequence shown here is derived from an EMBL/GenBank/DDBJ whole genome shotgun (WGS) entry which is preliminary data.</text>
</comment>
<evidence type="ECO:0000256" key="2">
    <source>
        <dbReference type="SAM" id="Phobius"/>
    </source>
</evidence>
<proteinExistence type="predicted"/>
<organism evidence="3 4">
    <name type="scientific">Cervus elaphus hippelaphus</name>
    <name type="common">European red deer</name>
    <dbReference type="NCBI Taxonomy" id="46360"/>
    <lineage>
        <taxon>Eukaryota</taxon>
        <taxon>Metazoa</taxon>
        <taxon>Chordata</taxon>
        <taxon>Craniata</taxon>
        <taxon>Vertebrata</taxon>
        <taxon>Euteleostomi</taxon>
        <taxon>Mammalia</taxon>
        <taxon>Eutheria</taxon>
        <taxon>Laurasiatheria</taxon>
        <taxon>Artiodactyla</taxon>
        <taxon>Ruminantia</taxon>
        <taxon>Pecora</taxon>
        <taxon>Cervidae</taxon>
        <taxon>Cervinae</taxon>
        <taxon>Cervus</taxon>
    </lineage>
</organism>